<dbReference type="Proteomes" id="UP000429607">
    <property type="component" value="Unassembled WGS sequence"/>
</dbReference>
<protein>
    <submittedName>
        <fullName evidence="1">Uncharacterized protein</fullName>
    </submittedName>
</protein>
<evidence type="ECO:0000313" key="1">
    <source>
        <dbReference type="EMBL" id="KAE9005637.1"/>
    </source>
</evidence>
<dbReference type="EMBL" id="QXFU01001294">
    <property type="protein sequence ID" value="KAE9005637.1"/>
    <property type="molecule type" value="Genomic_DNA"/>
</dbReference>
<proteinExistence type="predicted"/>
<dbReference type="Proteomes" id="UP000435112">
    <property type="component" value="Unassembled WGS sequence"/>
</dbReference>
<evidence type="ECO:0000313" key="3">
    <source>
        <dbReference type="Proteomes" id="UP000429607"/>
    </source>
</evidence>
<evidence type="ECO:0000313" key="4">
    <source>
        <dbReference type="Proteomes" id="UP000435112"/>
    </source>
</evidence>
<gene>
    <name evidence="2" type="ORF">PR001_g16475</name>
    <name evidence="1" type="ORF">PR002_g16710</name>
</gene>
<reference evidence="3 4" key="1">
    <citation type="submission" date="2018-09" db="EMBL/GenBank/DDBJ databases">
        <title>Genomic investigation of the strawberry pathogen Phytophthora fragariae indicates pathogenicity is determined by transcriptional variation in three key races.</title>
        <authorList>
            <person name="Adams T.M."/>
            <person name="Armitage A.D."/>
            <person name="Sobczyk M.K."/>
            <person name="Bates H.J."/>
            <person name="Dunwell J.M."/>
            <person name="Nellist C.F."/>
            <person name="Harrison R.J."/>
        </authorList>
    </citation>
    <scope>NUCLEOTIDE SEQUENCE [LARGE SCALE GENOMIC DNA]</scope>
    <source>
        <strain evidence="2 3">SCRP249</strain>
        <strain evidence="1 4">SCRP324</strain>
    </source>
</reference>
<comment type="caution">
    <text evidence="1">The sequence shown here is derived from an EMBL/GenBank/DDBJ whole genome shotgun (WGS) entry which is preliminary data.</text>
</comment>
<dbReference type="EMBL" id="QXFV01001302">
    <property type="protein sequence ID" value="KAE9009306.1"/>
    <property type="molecule type" value="Genomic_DNA"/>
</dbReference>
<organism evidence="1 4">
    <name type="scientific">Phytophthora rubi</name>
    <dbReference type="NCBI Taxonomy" id="129364"/>
    <lineage>
        <taxon>Eukaryota</taxon>
        <taxon>Sar</taxon>
        <taxon>Stramenopiles</taxon>
        <taxon>Oomycota</taxon>
        <taxon>Peronosporomycetes</taxon>
        <taxon>Peronosporales</taxon>
        <taxon>Peronosporaceae</taxon>
        <taxon>Phytophthora</taxon>
    </lineage>
</organism>
<evidence type="ECO:0000313" key="2">
    <source>
        <dbReference type="EMBL" id="KAE9009306.1"/>
    </source>
</evidence>
<sequence length="90" mass="10174">MIPARWSLFFGVLRCSSSRPTMPTRVTTGLMSSGAHDRSGRLDPSSYSWYHSDSFRAGCPIRSTAGCEDTKSHNRYYLSPRLTISYQTVY</sequence>
<name>A0A6A3KIJ8_9STRA</name>
<accession>A0A6A3KIJ8</accession>
<dbReference type="AlphaFoldDB" id="A0A6A3KIJ8"/>